<proteinExistence type="predicted"/>
<organism evidence="8 9">
    <name type="scientific">Nocardiopsis rhodophaea</name>
    <dbReference type="NCBI Taxonomy" id="280238"/>
    <lineage>
        <taxon>Bacteria</taxon>
        <taxon>Bacillati</taxon>
        <taxon>Actinomycetota</taxon>
        <taxon>Actinomycetes</taxon>
        <taxon>Streptosporangiales</taxon>
        <taxon>Nocardiopsidaceae</taxon>
        <taxon>Nocardiopsis</taxon>
    </lineage>
</organism>
<dbReference type="Proteomes" id="UP001501585">
    <property type="component" value="Unassembled WGS sequence"/>
</dbReference>
<evidence type="ECO:0000256" key="2">
    <source>
        <dbReference type="ARBA" id="ARBA00022801"/>
    </source>
</evidence>
<keyword evidence="4 5" id="KW-0067">ATP-binding</keyword>
<reference evidence="8 9" key="1">
    <citation type="journal article" date="2019" name="Int. J. Syst. Evol. Microbiol.">
        <title>The Global Catalogue of Microorganisms (GCM) 10K type strain sequencing project: providing services to taxonomists for standard genome sequencing and annotation.</title>
        <authorList>
            <consortium name="The Broad Institute Genomics Platform"/>
            <consortium name="The Broad Institute Genome Sequencing Center for Infectious Disease"/>
            <person name="Wu L."/>
            <person name="Ma J."/>
        </authorList>
    </citation>
    <scope>NUCLEOTIDE SEQUENCE [LARGE SCALE GENOMIC DNA]</scope>
    <source>
        <strain evidence="8 9">JCM 15313</strain>
    </source>
</reference>
<dbReference type="PANTHER" id="PTHR11070:SF45">
    <property type="entry name" value="DNA 3'-5' HELICASE"/>
    <property type="match status" value="1"/>
</dbReference>
<protein>
    <submittedName>
        <fullName evidence="8">AAA family ATPase</fullName>
    </submittedName>
</protein>
<feature type="binding site" evidence="5">
    <location>
        <begin position="216"/>
        <end position="223"/>
    </location>
    <ligand>
        <name>ATP</name>
        <dbReference type="ChEBI" id="CHEBI:30616"/>
    </ligand>
</feature>
<dbReference type="RefSeq" id="WP_344161154.1">
    <property type="nucleotide sequence ID" value="NZ_BAAAPC010000005.1"/>
</dbReference>
<dbReference type="Pfam" id="PF13538">
    <property type="entry name" value="UvrD_C_2"/>
    <property type="match status" value="1"/>
</dbReference>
<dbReference type="InterPro" id="IPR027785">
    <property type="entry name" value="UvrD-like_helicase_C"/>
</dbReference>
<comment type="caution">
    <text evidence="8">The sequence shown here is derived from an EMBL/GenBank/DDBJ whole genome shotgun (WGS) entry which is preliminary data.</text>
</comment>
<evidence type="ECO:0000313" key="8">
    <source>
        <dbReference type="EMBL" id="GAA1990378.1"/>
    </source>
</evidence>
<dbReference type="PROSITE" id="PS51198">
    <property type="entry name" value="UVRD_HELICASE_ATP_BIND"/>
    <property type="match status" value="1"/>
</dbReference>
<keyword evidence="9" id="KW-1185">Reference proteome</keyword>
<dbReference type="InterPro" id="IPR014016">
    <property type="entry name" value="UvrD-like_ATP-bd"/>
</dbReference>
<feature type="region of interest" description="Disordered" evidence="6">
    <location>
        <begin position="784"/>
        <end position="811"/>
    </location>
</feature>
<name>A0ABN2SPW0_9ACTN</name>
<keyword evidence="3 5" id="KW-0347">Helicase</keyword>
<sequence>MELRQSDDDGAWTHAIRAEQAYVTRLYERLDALRQRTRDALRATHAEGGRAGYAALMDREARSDEQARRLSQLAGVENGLCFGRIDHRRDRDGATGDTLYIGRIGLRDESHETILVDWRAPAARPFYAATPASPGDLIRRRHLHTRDRVVTGIDDEVFDLDGLSGTEQRSLVGEAALLAALRQGRTGRMNDIVATIQSEQDRVIRSQLQGVLVVQGGPGTGKTVAALHRAAYLLYTHRGTLERRGVLVVGPNPTFLRYIGRVLPSLGESDVVLSTVGELYPGVRATATDPMATTAVKGSESMVDLVRAAVADRQRVPSTPGMSAEADSGSHGQGASGGERDLEITLGGMTLRVDHADCLAIRDRARSLRLPHNVARKFFVTEMLRLLARDQAEQLDPMLDPAEPAYYDETDLAYMRAALWQQEPVRRGLDELWPLLTPQRLLEDLYADEAAVARVGANAGLSDAQREALHRPFGSPWTVADVPLLDEAAELLGEDDAEERARRRRAERDRADAERYAQGVLEFTGLFEESMMEASALAERHVDSGPPPSTAERAEADRTWAYGHVIVDEAQELSAMAWRTVMRRVPTRSLTVVGDIAQTGSPAGARSWRSMLAPYAHGRLHEERLVVNYRTPAQIMAVAADVLAEVAPDQQPPESVRDDGDPPRAVRVGRDGTTLADALPRLVAEELTAIGDGRLVVITPDTSHAEVAALLPDAASDATPDALDSPATVLTTTRSKGLEFDSVIVVEPGEILAQSPQGGHDLYVALTRATRRLTVVHEDPLPGMLGRLSRHERSAPGGPPCVEESGPRFSA</sequence>
<dbReference type="Gene3D" id="3.40.50.300">
    <property type="entry name" value="P-loop containing nucleotide triphosphate hydrolases"/>
    <property type="match status" value="3"/>
</dbReference>
<feature type="region of interest" description="Disordered" evidence="6">
    <location>
        <begin position="314"/>
        <end position="339"/>
    </location>
</feature>
<evidence type="ECO:0000256" key="4">
    <source>
        <dbReference type="ARBA" id="ARBA00022840"/>
    </source>
</evidence>
<feature type="domain" description="UvrD-like helicase ATP-binding" evidence="7">
    <location>
        <begin position="195"/>
        <end position="632"/>
    </location>
</feature>
<accession>A0ABN2SPW0</accession>
<evidence type="ECO:0000259" key="7">
    <source>
        <dbReference type="PROSITE" id="PS51198"/>
    </source>
</evidence>
<evidence type="ECO:0000256" key="1">
    <source>
        <dbReference type="ARBA" id="ARBA00022741"/>
    </source>
</evidence>
<keyword evidence="1 5" id="KW-0547">Nucleotide-binding</keyword>
<keyword evidence="2 5" id="KW-0378">Hydrolase</keyword>
<dbReference type="PANTHER" id="PTHR11070">
    <property type="entry name" value="UVRD / RECB / PCRA DNA HELICASE FAMILY MEMBER"/>
    <property type="match status" value="1"/>
</dbReference>
<evidence type="ECO:0000256" key="6">
    <source>
        <dbReference type="SAM" id="MobiDB-lite"/>
    </source>
</evidence>
<evidence type="ECO:0000256" key="3">
    <source>
        <dbReference type="ARBA" id="ARBA00022806"/>
    </source>
</evidence>
<dbReference type="SUPFAM" id="SSF52540">
    <property type="entry name" value="P-loop containing nucleoside triphosphate hydrolases"/>
    <property type="match status" value="1"/>
</dbReference>
<dbReference type="EMBL" id="BAAAPC010000005">
    <property type="protein sequence ID" value="GAA1990378.1"/>
    <property type="molecule type" value="Genomic_DNA"/>
</dbReference>
<evidence type="ECO:0000256" key="5">
    <source>
        <dbReference type="PROSITE-ProRule" id="PRU00560"/>
    </source>
</evidence>
<dbReference type="InterPro" id="IPR000212">
    <property type="entry name" value="DNA_helicase_UvrD/REP"/>
</dbReference>
<dbReference type="InterPro" id="IPR027417">
    <property type="entry name" value="P-loop_NTPase"/>
</dbReference>
<evidence type="ECO:0000313" key="9">
    <source>
        <dbReference type="Proteomes" id="UP001501585"/>
    </source>
</evidence>
<gene>
    <name evidence="8" type="ORF">GCM10009799_15380</name>
</gene>